<evidence type="ECO:0000313" key="4">
    <source>
        <dbReference type="Proteomes" id="UP001186944"/>
    </source>
</evidence>
<evidence type="ECO:0000256" key="1">
    <source>
        <dbReference type="SAM" id="MobiDB-lite"/>
    </source>
</evidence>
<proteinExistence type="predicted"/>
<feature type="compositionally biased region" description="Low complexity" evidence="1">
    <location>
        <begin position="180"/>
        <end position="192"/>
    </location>
</feature>
<accession>A0AA89C4F4</accession>
<dbReference type="InterPro" id="IPR018379">
    <property type="entry name" value="BEN_domain"/>
</dbReference>
<dbReference type="PROSITE" id="PS51457">
    <property type="entry name" value="BEN"/>
    <property type="match status" value="1"/>
</dbReference>
<gene>
    <name evidence="3" type="ORF">FSP39_022895</name>
</gene>
<sequence length="944" mass="101354">MATSSPSSFTPSSELPILSVNTPMAVLGTSTTSVQPIFNANTPSSASSTSRSTPSPLLPILSSMNTPMTASAISSLTPTSLLPILSAANTTTAVEATSSLTTSPVLPLISAANTHTTSATSSFTQSPVSVPFQSYLNSPVASPSRSSIPSSQITQTTSISNSVEQIESILVPSTSAQQDTSTNSSPVTPSVPSFRFRFRRSIPTSSSTDTDSFRDSLTATLEDMQRVMETTNVKIDSCIRRISTQEQTIRRLEGKIDLILNKTQSSTVSENHYRTSTGETESQSDGIRRFDAIPPDMEISERTLNVMHKESSGPGNFALRLTRHFFPELFGPDALRRNYNWNGGGRNKKTPLDKERRDIIELYTKHFYQDVRSTSSWRNTVVTAINEGLRRKYVSGNRHTEDNRSPVVSNTSDENSTEGTSSDNSNVPGIDSNSPVMSTSASTIQMTTQTTTSIAVQNAAPVISQTMNLMAPFSNSLLTTTSVDITTISSSAVTMHFETSPETATAPVMTHFTSTLQPQVTPSISTVSMSAQFSTPFVPSICTSVQVMTPSVTAPIAPSFKTAVPLTQTVYSTTPAMTQFNSTWQPFTPVVPRVSMPASMMTPFAQPVQRFNPFSSSVCTSAPVTVPSASSFRAAVPVTQTDYNTTPAMPQFNSTWQPFTPVDPQVSMPASMMTPFAQAVQPFNPFSSSVCSSAPVTVPSASSFRTAVPVTQTDYNTTPAMPQFNSTWQPFTPVDPQVSMPASMMTPFAQAVQPFNPFSSSVCMSAPVTVPSASSFRAAVPVTQTMYKRNPVTPHTSCFRPIHAIPRSVTVPVTMRFASPVQSYIPVCNSICTSAHVMKPLTLGAPFASSLPSASVTVHRPTPVMAPYSQPYQPIGNQQDQTTQGTSVCVSSSGMTTSEPSQPATPGTDLSMSIPPRTNNVLSPYFFNSGFDRDGDLDELMEIL</sequence>
<dbReference type="EMBL" id="VSWD01000006">
    <property type="protein sequence ID" value="KAK3100638.1"/>
    <property type="molecule type" value="Genomic_DNA"/>
</dbReference>
<feature type="region of interest" description="Disordered" evidence="1">
    <location>
        <begin position="41"/>
        <end position="60"/>
    </location>
</feature>
<feature type="compositionally biased region" description="Polar residues" evidence="1">
    <location>
        <begin position="406"/>
        <end position="436"/>
    </location>
</feature>
<name>A0AA89C4F4_PINIB</name>
<protein>
    <recommendedName>
        <fullName evidence="2">BEN domain-containing protein</fullName>
    </recommendedName>
</protein>
<feature type="region of interest" description="Disordered" evidence="1">
    <location>
        <begin position="877"/>
        <end position="910"/>
    </location>
</feature>
<keyword evidence="4" id="KW-1185">Reference proteome</keyword>
<dbReference type="AlphaFoldDB" id="A0AA89C4F4"/>
<feature type="region of interest" description="Disordered" evidence="1">
    <location>
        <begin position="173"/>
        <end position="192"/>
    </location>
</feature>
<reference evidence="3" key="1">
    <citation type="submission" date="2019-08" db="EMBL/GenBank/DDBJ databases">
        <title>The improved chromosome-level genome for the pearl oyster Pinctada fucata martensii using PacBio sequencing and Hi-C.</title>
        <authorList>
            <person name="Zheng Z."/>
        </authorList>
    </citation>
    <scope>NUCLEOTIDE SEQUENCE</scope>
    <source>
        <strain evidence="3">ZZ-2019</strain>
        <tissue evidence="3">Adductor muscle</tissue>
    </source>
</reference>
<feature type="domain" description="BEN" evidence="2">
    <location>
        <begin position="294"/>
        <end position="401"/>
    </location>
</feature>
<feature type="region of interest" description="Disordered" evidence="1">
    <location>
        <begin position="394"/>
        <end position="441"/>
    </location>
</feature>
<feature type="compositionally biased region" description="Low complexity" evidence="1">
    <location>
        <begin position="42"/>
        <end position="60"/>
    </location>
</feature>
<organism evidence="3 4">
    <name type="scientific">Pinctada imbricata</name>
    <name type="common">Atlantic pearl-oyster</name>
    <name type="synonym">Pinctada martensii</name>
    <dbReference type="NCBI Taxonomy" id="66713"/>
    <lineage>
        <taxon>Eukaryota</taxon>
        <taxon>Metazoa</taxon>
        <taxon>Spiralia</taxon>
        <taxon>Lophotrochozoa</taxon>
        <taxon>Mollusca</taxon>
        <taxon>Bivalvia</taxon>
        <taxon>Autobranchia</taxon>
        <taxon>Pteriomorphia</taxon>
        <taxon>Pterioida</taxon>
        <taxon>Pterioidea</taxon>
        <taxon>Pteriidae</taxon>
        <taxon>Pinctada</taxon>
    </lineage>
</organism>
<evidence type="ECO:0000313" key="3">
    <source>
        <dbReference type="EMBL" id="KAK3100638.1"/>
    </source>
</evidence>
<dbReference type="GO" id="GO:0003677">
    <property type="term" value="F:DNA binding"/>
    <property type="evidence" value="ECO:0007669"/>
    <property type="project" value="InterPro"/>
</dbReference>
<evidence type="ECO:0000259" key="2">
    <source>
        <dbReference type="PROSITE" id="PS51457"/>
    </source>
</evidence>
<comment type="caution">
    <text evidence="3">The sequence shown here is derived from an EMBL/GenBank/DDBJ whole genome shotgun (WGS) entry which is preliminary data.</text>
</comment>
<dbReference type="Pfam" id="PF10523">
    <property type="entry name" value="BEN"/>
    <property type="match status" value="1"/>
</dbReference>
<feature type="region of interest" description="Disordered" evidence="1">
    <location>
        <begin position="139"/>
        <end position="159"/>
    </location>
</feature>
<dbReference type="Proteomes" id="UP001186944">
    <property type="component" value="Unassembled WGS sequence"/>
</dbReference>